<dbReference type="PANTHER" id="PTHR30441:SF8">
    <property type="entry name" value="DUF748 DOMAIN-CONTAINING PROTEIN"/>
    <property type="match status" value="1"/>
</dbReference>
<sequence>MLRKNNAGSSDAFQTSPSTYRSIYRPFQVQKPPPLNTPYPLLNKLLKWLGYALLALLLLVVLLWTALQFPAIQQKIADKATGYLEERIQTRFDIDRIYIDFFNQLVLEGVYLEDQQQDTLLYAGRIDAQLSIFAPFQSEIQLSQFTLQDAVAHLERRPDSTFNFTYLLDAFGSTTPDTTTSKPSLWKFDLKALDLDNVRFSWTDSLSKMAVYTRIGTLESALHQFDLNQQKVSINRFQLKQSFASVAMWGNTEEAVSSAPGDTADTAIAFPFPGWTIEVREMGLDAVDVAYDDFTQPAGPGGRFDPAHLHFQNLALDATELRWDSLALSGQMNNLAFKEWNGFELQSLNTSLLLSDSSAALTQLSFQTPKSSLAPSTLKLQYDQFGDLANFTESVHLSVSLGTGKIDQEDLYYWSGPLPFLAPRPLPPLELSGQVDGYVSDLNIGQFRLKWGQALNARLSGAIANATLPEELALQVVLQSIDLSPAQLNQYLKGQPLPAEGLAPLGQLRLTGFIKGNTRQLKVNRLALRSQSFTAMFGQLQTSDITSPEKLQFTFTVDSLRTQPADLRGFLNDTIPAPLEAFGHSYYNGTIAGTLTDFKLDGTLRTEAGTANHDIQLRFTEDYANASYQGELKLEAVAMGQVLNNPELGNLSLELRGEGRGLSPDSINANLDGNITQLEAFGYAYQGLSLDGRINAREFEGRLDINDPNLKFHFEGLANLTDSLPTFRFDASLDTLNLQKLNLYPTTLRVTASMSTELTGSQLHDLEGTASIKDLRLSDGQQSYTAEQLELTATGIAQGQRVVRFRSPFLSADMRGDFRLAALVPALAEFTDGYFPVKKWVSPAEPPDSTKVAPELPEQDFVFTLELDNPVPLTRFFVPDLEQLDTAWIRFEFSTPEKRLDLKGGIPNLSYAGIIIDSLALDGQSADALRQSLNIQAVRQDTQLLVGRTQLSTRLYRDSMDLNLLIKGGDQKTRLRLNALLEPDSNAYRVQVLPDFMLNSRPWEVSSGNSVVFSPEALQSADLRISRNQQGIVLQTLSPEAGAAVPPLQVRFEQFRLKEISKLIGQDTTLLSGRLNAQAKLQPLDTLLQYVVDAQVSDLQLNGATLGQMELSLQPDTDPRQLKLSLLLKDPKERLNLKGTYNLEQGALQADLNADQLPIAPFEFFTQGAVKELKGAISARLALRGTTDKPLGTGTITADSLSAFVNYLQTRFTVPSHQIKLTENSIQLGTMPLVDGNNQSARLSGVIRHEHFGNIETDLRFITSRFQVLNTNAGDNDLFYGKVFVSADAQVRGPIDDLNVDVETTTLPGTALTALPLSEEKAIVSEDYIIFQSPEAFAADTAARSEKVYETGSSGYNLTLQLNLTPDAQITAIIDPSTGDQLQARGRANLFVELNANGQMSTTGNIEVTSGSYQMNYEGLVKRSFSIVEGSSIYLPGDPLQARFDIRAAYQTETPVLGLIQQETELTPEQERAARRRQQVKVLLDLEGDLQQPELLFDIQLGEQVSANLESILNQKMAQLRGNQSELNKQVFGLLLFNAFLGSGGSNLATAGENIALSSVSTLLTNQLNRLAENYVEGVDLSIGVDSYTTDASAASGETVTEVNLGLSKQLFNDRLSVQVGGNLGMSDSEAAGQNTVLAGDFRLEYQLTEDGRYKVWVFRRPDYDIFSNGIRTGASLIYQRSFGDLRRDSTQKNNTDD</sequence>
<evidence type="ECO:0000256" key="5">
    <source>
        <dbReference type="SAM" id="Phobius"/>
    </source>
</evidence>
<evidence type="ECO:0000256" key="3">
    <source>
        <dbReference type="ARBA" id="ARBA00022989"/>
    </source>
</evidence>
<dbReference type="InterPro" id="IPR007452">
    <property type="entry name" value="TamB_C"/>
</dbReference>
<accession>A0A098S015</accession>
<protein>
    <recommendedName>
        <fullName evidence="6">Translocation and assembly module TamB C-terminal domain-containing protein</fullName>
    </recommendedName>
</protein>
<organism evidence="7 8">
    <name type="scientific">Phaeodactylibacter xiamenensis</name>
    <dbReference type="NCBI Taxonomy" id="1524460"/>
    <lineage>
        <taxon>Bacteria</taxon>
        <taxon>Pseudomonadati</taxon>
        <taxon>Bacteroidota</taxon>
        <taxon>Saprospiria</taxon>
        <taxon>Saprospirales</taxon>
        <taxon>Haliscomenobacteraceae</taxon>
        <taxon>Phaeodactylibacter</taxon>
    </lineage>
</organism>
<feature type="domain" description="Translocation and assembly module TamB C-terminal" evidence="6">
    <location>
        <begin position="1235"/>
        <end position="1683"/>
    </location>
</feature>
<evidence type="ECO:0000313" key="8">
    <source>
        <dbReference type="Proteomes" id="UP000029736"/>
    </source>
</evidence>
<dbReference type="InterPro" id="IPR008023">
    <property type="entry name" value="DUF748"/>
</dbReference>
<dbReference type="Proteomes" id="UP000029736">
    <property type="component" value="Unassembled WGS sequence"/>
</dbReference>
<evidence type="ECO:0000256" key="4">
    <source>
        <dbReference type="ARBA" id="ARBA00023136"/>
    </source>
</evidence>
<evidence type="ECO:0000259" key="6">
    <source>
        <dbReference type="Pfam" id="PF04357"/>
    </source>
</evidence>
<gene>
    <name evidence="7" type="ORF">IX84_29250</name>
</gene>
<proteinExistence type="predicted"/>
<dbReference type="InterPro" id="IPR052894">
    <property type="entry name" value="AsmA-related"/>
</dbReference>
<dbReference type="GO" id="GO:0009306">
    <property type="term" value="P:protein secretion"/>
    <property type="evidence" value="ECO:0007669"/>
    <property type="project" value="InterPro"/>
</dbReference>
<dbReference type="Pfam" id="PF05359">
    <property type="entry name" value="DUF748"/>
    <property type="match status" value="1"/>
</dbReference>
<evidence type="ECO:0000256" key="1">
    <source>
        <dbReference type="ARBA" id="ARBA00004167"/>
    </source>
</evidence>
<dbReference type="Pfam" id="PF04357">
    <property type="entry name" value="TamB"/>
    <property type="match status" value="1"/>
</dbReference>
<comment type="subcellular location">
    <subcellularLocation>
        <location evidence="1">Membrane</location>
        <topology evidence="1">Single-pass membrane protein</topology>
    </subcellularLocation>
</comment>
<keyword evidence="8" id="KW-1185">Reference proteome</keyword>
<name>A0A098S015_9BACT</name>
<keyword evidence="3 5" id="KW-1133">Transmembrane helix</keyword>
<keyword evidence="4 5" id="KW-0472">Membrane</keyword>
<feature type="transmembrane region" description="Helical" evidence="5">
    <location>
        <begin position="48"/>
        <end position="67"/>
    </location>
</feature>
<reference evidence="7 8" key="1">
    <citation type="journal article" date="2014" name="Int. J. Syst. Evol. Microbiol.">
        <title>Phaeodactylibacter xiamenensis gen. nov., sp. nov., a member of the family Saprospiraceae isolated from the marine alga Phaeodactylum tricornutum.</title>
        <authorList>
            <person name="Chen Z.Jr."/>
            <person name="Lei X."/>
            <person name="Lai Q."/>
            <person name="Li Y."/>
            <person name="Zhang B."/>
            <person name="Zhang J."/>
            <person name="Zhang H."/>
            <person name="Yang L."/>
            <person name="Zheng W."/>
            <person name="Tian Y."/>
            <person name="Yu Z."/>
            <person name="Xu H.Jr."/>
            <person name="Zheng T."/>
        </authorList>
    </citation>
    <scope>NUCLEOTIDE SEQUENCE [LARGE SCALE GENOMIC DNA]</scope>
    <source>
        <strain evidence="7 8">KD52</strain>
    </source>
</reference>
<dbReference type="EMBL" id="JPOS01000092">
    <property type="protein sequence ID" value="KGE85168.1"/>
    <property type="molecule type" value="Genomic_DNA"/>
</dbReference>
<evidence type="ECO:0000256" key="2">
    <source>
        <dbReference type="ARBA" id="ARBA00022692"/>
    </source>
</evidence>
<dbReference type="PANTHER" id="PTHR30441">
    <property type="entry name" value="DUF748 DOMAIN-CONTAINING PROTEIN"/>
    <property type="match status" value="1"/>
</dbReference>
<dbReference type="GO" id="GO:0090313">
    <property type="term" value="P:regulation of protein targeting to membrane"/>
    <property type="evidence" value="ECO:0007669"/>
    <property type="project" value="TreeGrafter"/>
</dbReference>
<dbReference type="GO" id="GO:0005886">
    <property type="term" value="C:plasma membrane"/>
    <property type="evidence" value="ECO:0007669"/>
    <property type="project" value="InterPro"/>
</dbReference>
<evidence type="ECO:0000313" key="7">
    <source>
        <dbReference type="EMBL" id="KGE85168.1"/>
    </source>
</evidence>
<keyword evidence="2 5" id="KW-0812">Transmembrane</keyword>
<dbReference type="STRING" id="1524460.IX84_29250"/>
<comment type="caution">
    <text evidence="7">The sequence shown here is derived from an EMBL/GenBank/DDBJ whole genome shotgun (WGS) entry which is preliminary data.</text>
</comment>